<dbReference type="PIRSF" id="PIRSF006603">
    <property type="entry name" value="DinF"/>
    <property type="match status" value="1"/>
</dbReference>
<sequence length="454" mass="49441">MSDTELRRKERWQVEKDIMKLAWPSIVEQILVMLVGIVAMVLMGRIGTAALAAVGLVNMVMNFIQAVFNALSTGTTVVVARQWGEKDYDTIGHTLVQSIIISIVASAIIVIPCLFLKEPILRIFLGGNSADALALAVEYFGIILLGVPGFIIYLVVAGAFRGVGDTKTPMFVAAISNVLNIGLSLVLIFGWGPVKPMGIAGAGWANTIARWASMILILAMLKLSHGGISKARIRSFKVRLDLIRRIFKVGIPASLEQLVMQGGFLMMQTVIASMGTVALATYQVVTNINSMAFMPVTGLATAATAMVSQTLGAQDLRRADMAAWQNVYTGVAAVTFTGILLVVFANPLMHMYSSDPAVLQLGISCIYILALVEPFMGVNNVISAVLRGAGDITYVLITSFVGIWGFRLLTTLALYHWFNLGLQSVYYAFLADFGIRTLMYWIRLRKGKWKYIKV</sequence>
<gene>
    <name evidence="14" type="ORF">H8696_10525</name>
</gene>
<evidence type="ECO:0000256" key="1">
    <source>
        <dbReference type="ARBA" id="ARBA00003408"/>
    </source>
</evidence>
<dbReference type="EMBL" id="JACRSR010000006">
    <property type="protein sequence ID" value="MBC8532278.1"/>
    <property type="molecule type" value="Genomic_DNA"/>
</dbReference>
<dbReference type="PANTHER" id="PTHR43298">
    <property type="entry name" value="MULTIDRUG RESISTANCE PROTEIN NORM-RELATED"/>
    <property type="match status" value="1"/>
</dbReference>
<evidence type="ECO:0000256" key="4">
    <source>
        <dbReference type="ARBA" id="ARBA00020268"/>
    </source>
</evidence>
<feature type="transmembrane region" description="Helical" evidence="13">
    <location>
        <begin position="291"/>
        <end position="311"/>
    </location>
</feature>
<evidence type="ECO:0000313" key="14">
    <source>
        <dbReference type="EMBL" id="MBC8532278.1"/>
    </source>
</evidence>
<feature type="transmembrane region" description="Helical" evidence="13">
    <location>
        <begin position="204"/>
        <end position="224"/>
    </location>
</feature>
<organism evidence="14 15">
    <name type="scientific">Gehongia tenuis</name>
    <dbReference type="NCBI Taxonomy" id="2763655"/>
    <lineage>
        <taxon>Bacteria</taxon>
        <taxon>Bacillati</taxon>
        <taxon>Bacillota</taxon>
        <taxon>Clostridia</taxon>
        <taxon>Christensenellales</taxon>
        <taxon>Christensenellaceae</taxon>
        <taxon>Gehongia</taxon>
    </lineage>
</organism>
<keyword evidence="15" id="KW-1185">Reference proteome</keyword>
<evidence type="ECO:0000256" key="5">
    <source>
        <dbReference type="ARBA" id="ARBA00022448"/>
    </source>
</evidence>
<evidence type="ECO:0000313" key="15">
    <source>
        <dbReference type="Proteomes" id="UP000623172"/>
    </source>
</evidence>
<dbReference type="GO" id="GO:0015297">
    <property type="term" value="F:antiporter activity"/>
    <property type="evidence" value="ECO:0007669"/>
    <property type="project" value="UniProtKB-KW"/>
</dbReference>
<comment type="function">
    <text evidence="1">Multidrug efflux pump.</text>
</comment>
<dbReference type="AlphaFoldDB" id="A0A926HQJ3"/>
<comment type="similarity">
    <text evidence="3">Belongs to the multi antimicrobial extrusion (MATE) (TC 2.A.66.1) family.</text>
</comment>
<dbReference type="GO" id="GO:0042910">
    <property type="term" value="F:xenobiotic transmembrane transporter activity"/>
    <property type="evidence" value="ECO:0007669"/>
    <property type="project" value="InterPro"/>
</dbReference>
<dbReference type="GO" id="GO:0006811">
    <property type="term" value="P:monoatomic ion transport"/>
    <property type="evidence" value="ECO:0007669"/>
    <property type="project" value="UniProtKB-KW"/>
</dbReference>
<feature type="transmembrane region" description="Helical" evidence="13">
    <location>
        <begin position="394"/>
        <end position="418"/>
    </location>
</feature>
<evidence type="ECO:0000256" key="13">
    <source>
        <dbReference type="SAM" id="Phobius"/>
    </source>
</evidence>
<feature type="transmembrane region" description="Helical" evidence="13">
    <location>
        <begin position="21"/>
        <end position="43"/>
    </location>
</feature>
<dbReference type="CDD" id="cd13137">
    <property type="entry name" value="MATE_NorM_like"/>
    <property type="match status" value="1"/>
</dbReference>
<feature type="transmembrane region" description="Helical" evidence="13">
    <location>
        <begin position="357"/>
        <end position="382"/>
    </location>
</feature>
<dbReference type="Pfam" id="PF01554">
    <property type="entry name" value="MatE"/>
    <property type="match status" value="2"/>
</dbReference>
<evidence type="ECO:0000256" key="6">
    <source>
        <dbReference type="ARBA" id="ARBA00022449"/>
    </source>
</evidence>
<feature type="transmembrane region" description="Helical" evidence="13">
    <location>
        <begin position="424"/>
        <end position="442"/>
    </location>
</feature>
<name>A0A926HQJ3_9FIRM</name>
<feature type="transmembrane region" description="Helical" evidence="13">
    <location>
        <begin position="137"/>
        <end position="159"/>
    </location>
</feature>
<keyword evidence="5" id="KW-0813">Transport</keyword>
<dbReference type="Proteomes" id="UP000623172">
    <property type="component" value="Unassembled WGS sequence"/>
</dbReference>
<dbReference type="GO" id="GO:0005886">
    <property type="term" value="C:plasma membrane"/>
    <property type="evidence" value="ECO:0007669"/>
    <property type="project" value="UniProtKB-SubCell"/>
</dbReference>
<evidence type="ECO:0000256" key="10">
    <source>
        <dbReference type="ARBA" id="ARBA00023065"/>
    </source>
</evidence>
<keyword evidence="11 13" id="KW-0472">Membrane</keyword>
<feature type="transmembrane region" description="Helical" evidence="13">
    <location>
        <begin position="323"/>
        <end position="345"/>
    </location>
</feature>
<evidence type="ECO:0000256" key="2">
    <source>
        <dbReference type="ARBA" id="ARBA00004651"/>
    </source>
</evidence>
<keyword evidence="10" id="KW-0406">Ion transport</keyword>
<comment type="subcellular location">
    <subcellularLocation>
        <location evidence="2">Cell membrane</location>
        <topology evidence="2">Multi-pass membrane protein</topology>
    </subcellularLocation>
</comment>
<proteinExistence type="inferred from homology"/>
<keyword evidence="8 13" id="KW-0812">Transmembrane</keyword>
<evidence type="ECO:0000256" key="9">
    <source>
        <dbReference type="ARBA" id="ARBA00022989"/>
    </source>
</evidence>
<feature type="transmembrane region" description="Helical" evidence="13">
    <location>
        <begin position="63"/>
        <end position="83"/>
    </location>
</feature>
<protein>
    <recommendedName>
        <fullName evidence="4">Probable multidrug resistance protein NorM</fullName>
    </recommendedName>
    <alternativeName>
        <fullName evidence="12">Multidrug-efflux transporter</fullName>
    </alternativeName>
</protein>
<comment type="caution">
    <text evidence="14">The sequence shown here is derived from an EMBL/GenBank/DDBJ whole genome shotgun (WGS) entry which is preliminary data.</text>
</comment>
<dbReference type="InterPro" id="IPR048279">
    <property type="entry name" value="MdtK-like"/>
</dbReference>
<feature type="transmembrane region" description="Helical" evidence="13">
    <location>
        <begin position="264"/>
        <end position="285"/>
    </location>
</feature>
<keyword evidence="7" id="KW-1003">Cell membrane</keyword>
<accession>A0A926HQJ3</accession>
<feature type="transmembrane region" description="Helical" evidence="13">
    <location>
        <begin position="95"/>
        <end position="117"/>
    </location>
</feature>
<dbReference type="RefSeq" id="WP_249317391.1">
    <property type="nucleotide sequence ID" value="NZ_JACRSR010000006.1"/>
</dbReference>
<evidence type="ECO:0000256" key="8">
    <source>
        <dbReference type="ARBA" id="ARBA00022692"/>
    </source>
</evidence>
<dbReference type="InterPro" id="IPR050222">
    <property type="entry name" value="MATE_MdtK"/>
</dbReference>
<dbReference type="PANTHER" id="PTHR43298:SF2">
    <property type="entry name" value="FMN_FAD EXPORTER YEEO-RELATED"/>
    <property type="match status" value="1"/>
</dbReference>
<keyword evidence="6" id="KW-0050">Antiport</keyword>
<evidence type="ECO:0000256" key="11">
    <source>
        <dbReference type="ARBA" id="ARBA00023136"/>
    </source>
</evidence>
<feature type="transmembrane region" description="Helical" evidence="13">
    <location>
        <begin position="171"/>
        <end position="192"/>
    </location>
</feature>
<dbReference type="NCBIfam" id="TIGR00797">
    <property type="entry name" value="matE"/>
    <property type="match status" value="1"/>
</dbReference>
<evidence type="ECO:0000256" key="12">
    <source>
        <dbReference type="ARBA" id="ARBA00031636"/>
    </source>
</evidence>
<reference evidence="14" key="1">
    <citation type="submission" date="2020-08" db="EMBL/GenBank/DDBJ databases">
        <title>Genome public.</title>
        <authorList>
            <person name="Liu C."/>
            <person name="Sun Q."/>
        </authorList>
    </citation>
    <scope>NUCLEOTIDE SEQUENCE</scope>
    <source>
        <strain evidence="14">NSJ-53</strain>
    </source>
</reference>
<dbReference type="InterPro" id="IPR002528">
    <property type="entry name" value="MATE_fam"/>
</dbReference>
<evidence type="ECO:0000256" key="7">
    <source>
        <dbReference type="ARBA" id="ARBA00022475"/>
    </source>
</evidence>
<keyword evidence="9 13" id="KW-1133">Transmembrane helix</keyword>
<evidence type="ECO:0000256" key="3">
    <source>
        <dbReference type="ARBA" id="ARBA00010199"/>
    </source>
</evidence>